<dbReference type="PANTHER" id="PTHR13391">
    <property type="entry name" value="MITOCHONDRIAL DISTRIBUTION REGULATOR MISATO"/>
    <property type="match status" value="1"/>
</dbReference>
<gene>
    <name evidence="1" type="ORF">ACH5RR_022889</name>
</gene>
<dbReference type="InterPro" id="IPR049942">
    <property type="entry name" value="DML1/Misato"/>
</dbReference>
<organism evidence="1 2">
    <name type="scientific">Cinchona calisaya</name>
    <dbReference type="NCBI Taxonomy" id="153742"/>
    <lineage>
        <taxon>Eukaryota</taxon>
        <taxon>Viridiplantae</taxon>
        <taxon>Streptophyta</taxon>
        <taxon>Embryophyta</taxon>
        <taxon>Tracheophyta</taxon>
        <taxon>Spermatophyta</taxon>
        <taxon>Magnoliopsida</taxon>
        <taxon>eudicotyledons</taxon>
        <taxon>Gunneridae</taxon>
        <taxon>Pentapetalae</taxon>
        <taxon>asterids</taxon>
        <taxon>lamiids</taxon>
        <taxon>Gentianales</taxon>
        <taxon>Rubiaceae</taxon>
        <taxon>Cinchonoideae</taxon>
        <taxon>Cinchoneae</taxon>
        <taxon>Cinchona</taxon>
    </lineage>
</organism>
<dbReference type="AlphaFoldDB" id="A0ABD2ZD09"/>
<dbReference type="PANTHER" id="PTHR13391:SF0">
    <property type="entry name" value="PROTEIN MISATO HOMOLOG 1"/>
    <property type="match status" value="1"/>
</dbReference>
<accession>A0ABD2ZD09</accession>
<keyword evidence="2" id="KW-1185">Reference proteome</keyword>
<comment type="caution">
    <text evidence="1">The sequence shown here is derived from an EMBL/GenBank/DDBJ whole genome shotgun (WGS) entry which is preliminary data.</text>
</comment>
<sequence length="115" mass="12815">MPLPIPLPFPSIFGNLFGRHGELLGTPIDSSPPRGYLDVLSIPMAARLRSSSAILLFLESRLHNLLRFRIQWGALGAELLRGWCFGKDEMEDIGEALSNMVRTLNPYSEESSETD</sequence>
<protein>
    <submittedName>
        <fullName evidence="1">Uncharacterized protein</fullName>
    </submittedName>
</protein>
<proteinExistence type="predicted"/>
<evidence type="ECO:0000313" key="2">
    <source>
        <dbReference type="Proteomes" id="UP001630127"/>
    </source>
</evidence>
<evidence type="ECO:0000313" key="1">
    <source>
        <dbReference type="EMBL" id="KAL3515987.1"/>
    </source>
</evidence>
<dbReference type="EMBL" id="JBJUIK010000010">
    <property type="protein sequence ID" value="KAL3515987.1"/>
    <property type="molecule type" value="Genomic_DNA"/>
</dbReference>
<reference evidence="1 2" key="1">
    <citation type="submission" date="2024-11" db="EMBL/GenBank/DDBJ databases">
        <title>A near-complete genome assembly of Cinchona calisaya.</title>
        <authorList>
            <person name="Lian D.C."/>
            <person name="Zhao X.W."/>
            <person name="Wei L."/>
        </authorList>
    </citation>
    <scope>NUCLEOTIDE SEQUENCE [LARGE SCALE GENOMIC DNA]</scope>
    <source>
        <tissue evidence="1">Nenye</tissue>
    </source>
</reference>
<dbReference type="Proteomes" id="UP001630127">
    <property type="component" value="Unassembled WGS sequence"/>
</dbReference>
<name>A0ABD2ZD09_9GENT</name>